<keyword evidence="1" id="KW-0175">Coiled coil</keyword>
<evidence type="ECO:0000313" key="4">
    <source>
        <dbReference type="Proteomes" id="UP000676310"/>
    </source>
</evidence>
<proteinExistence type="predicted"/>
<dbReference type="GeneID" id="67010346"/>
<evidence type="ECO:0000313" key="3">
    <source>
        <dbReference type="EMBL" id="CAG5141820.1"/>
    </source>
</evidence>
<dbReference type="EMBL" id="CAJRGZ010000015">
    <property type="protein sequence ID" value="CAG5141820.1"/>
    <property type="molecule type" value="Genomic_DNA"/>
</dbReference>
<organism evidence="3 4">
    <name type="scientific">Alternaria atra</name>
    <dbReference type="NCBI Taxonomy" id="119953"/>
    <lineage>
        <taxon>Eukaryota</taxon>
        <taxon>Fungi</taxon>
        <taxon>Dikarya</taxon>
        <taxon>Ascomycota</taxon>
        <taxon>Pezizomycotina</taxon>
        <taxon>Dothideomycetes</taxon>
        <taxon>Pleosporomycetidae</taxon>
        <taxon>Pleosporales</taxon>
        <taxon>Pleosporineae</taxon>
        <taxon>Pleosporaceae</taxon>
        <taxon>Alternaria</taxon>
        <taxon>Alternaria sect. Ulocladioides</taxon>
    </lineage>
</organism>
<keyword evidence="4" id="KW-1185">Reference proteome</keyword>
<accession>A0A8J2HW40</accession>
<feature type="region of interest" description="Disordered" evidence="2">
    <location>
        <begin position="172"/>
        <end position="193"/>
    </location>
</feature>
<dbReference type="OrthoDB" id="3798353at2759"/>
<dbReference type="Proteomes" id="UP000676310">
    <property type="component" value="Unassembled WGS sequence"/>
</dbReference>
<dbReference type="AlphaFoldDB" id="A0A8J2HW40"/>
<reference evidence="3" key="1">
    <citation type="submission" date="2021-05" db="EMBL/GenBank/DDBJ databases">
        <authorList>
            <person name="Stam R."/>
        </authorList>
    </citation>
    <scope>NUCLEOTIDE SEQUENCE</scope>
    <source>
        <strain evidence="3">CS162</strain>
    </source>
</reference>
<evidence type="ECO:0000256" key="2">
    <source>
        <dbReference type="SAM" id="MobiDB-lite"/>
    </source>
</evidence>
<sequence>MAPIRETIRNTANRVVDVFKQKAQLQYQDICLNLETNARVLKQSIENTAPCTVLTGLGKFRDSFNHTVLPSSGKVRDPVVITGCMPTGFQQKQQTYRNMTTGRVEKPKRHVSPAERDFRWYDMKMKREAAEMAHRKEILLQEEQRKMMEEKKRRQQFRASSDLWTRERRMAIKDSRPQYTTPPPPPYVPEKSPYSDEFYANQTPEERKKFIHERLTNILGEERMNAPILPSGHNPIDPVIADHNQRVATASIIDSFEAQRAELQRHADEQRCMAREKEEAYARTEVLFNHYRNIYWGRINKLAMYTGEMADGIQLLDNALANDDVWVVANTVQVLTHQIFEPIHSLLLECDNEIPLDVVGAQMLKNAWSIALLNELYEYLVSKAEGLEPQVVYMAQLIEAIAHRINNPKPLVNPLEQREQPTNDFRQDYGSTDVNPMVASISAPDRGASIPSTVPAPEGRFSIRGRASTSGVEPDAYIPGAAFSAPPDASISKLIAGTEAKAAGTASNIPSITVEPDESIARTNVLQYIATDNMALETEIQDMFRNNEVKSTHHRAVKECIDGLVDAANGEESILGTTDAGYYRSQIETCVTKIDALPLKIRQNKDTQALKKLCGRALRIWAVHE</sequence>
<feature type="region of interest" description="Disordered" evidence="2">
    <location>
        <begin position="441"/>
        <end position="462"/>
    </location>
</feature>
<comment type="caution">
    <text evidence="3">The sequence shown here is derived from an EMBL/GenBank/DDBJ whole genome shotgun (WGS) entry which is preliminary data.</text>
</comment>
<evidence type="ECO:0000256" key="1">
    <source>
        <dbReference type="SAM" id="Coils"/>
    </source>
</evidence>
<gene>
    <name evidence="3" type="ORF">ALTATR162_LOCUS1021</name>
</gene>
<dbReference type="RefSeq" id="XP_043164551.1">
    <property type="nucleotide sequence ID" value="XM_043308616.1"/>
</dbReference>
<feature type="coiled-coil region" evidence="1">
    <location>
        <begin position="133"/>
        <end position="160"/>
    </location>
</feature>
<protein>
    <submittedName>
        <fullName evidence="3">Uncharacterized protein</fullName>
    </submittedName>
</protein>
<name>A0A8J2HW40_9PLEO</name>
<feature type="coiled-coil region" evidence="1">
    <location>
        <begin position="253"/>
        <end position="280"/>
    </location>
</feature>